<keyword evidence="5" id="KW-1185">Reference proteome</keyword>
<organism evidence="4 5">
    <name type="scientific">Limnohabitans lacus</name>
    <dbReference type="NCBI Taxonomy" id="3045173"/>
    <lineage>
        <taxon>Bacteria</taxon>
        <taxon>Pseudomonadati</taxon>
        <taxon>Pseudomonadota</taxon>
        <taxon>Betaproteobacteria</taxon>
        <taxon>Burkholderiales</taxon>
        <taxon>Comamonadaceae</taxon>
        <taxon>Limnohabitans</taxon>
    </lineage>
</organism>
<dbReference type="SUPFAM" id="SSF111369">
    <property type="entry name" value="HlyD-like secretion proteins"/>
    <property type="match status" value="1"/>
</dbReference>
<comment type="caution">
    <text evidence="4">The sequence shown here is derived from an EMBL/GenBank/DDBJ whole genome shotgun (WGS) entry which is preliminary data.</text>
</comment>
<dbReference type="PANTHER" id="PTHR30469:SF15">
    <property type="entry name" value="HLYD FAMILY OF SECRETION PROTEINS"/>
    <property type="match status" value="1"/>
</dbReference>
<accession>A0ABT6X9P0</accession>
<protein>
    <submittedName>
        <fullName evidence="4">Efflux RND transporter periplasmic adaptor subunit</fullName>
    </submittedName>
</protein>
<dbReference type="Gene3D" id="2.40.50.100">
    <property type="match status" value="1"/>
</dbReference>
<feature type="domain" description="CusB-like beta-barrel" evidence="3">
    <location>
        <begin position="220"/>
        <end position="292"/>
    </location>
</feature>
<dbReference type="Pfam" id="PF25954">
    <property type="entry name" value="Beta-barrel_RND_2"/>
    <property type="match status" value="1"/>
</dbReference>
<dbReference type="NCBIfam" id="TIGR01730">
    <property type="entry name" value="RND_mfp"/>
    <property type="match status" value="1"/>
</dbReference>
<dbReference type="EMBL" id="JASGBH010000010">
    <property type="protein sequence ID" value="MDI9234848.1"/>
    <property type="molecule type" value="Genomic_DNA"/>
</dbReference>
<dbReference type="Gene3D" id="2.40.30.170">
    <property type="match status" value="1"/>
</dbReference>
<evidence type="ECO:0000313" key="4">
    <source>
        <dbReference type="EMBL" id="MDI9234848.1"/>
    </source>
</evidence>
<dbReference type="Proteomes" id="UP001431902">
    <property type="component" value="Unassembled WGS sequence"/>
</dbReference>
<dbReference type="Pfam" id="PF25917">
    <property type="entry name" value="BSH_RND"/>
    <property type="match status" value="1"/>
</dbReference>
<dbReference type="Gene3D" id="1.10.287.470">
    <property type="entry name" value="Helix hairpin bin"/>
    <property type="match status" value="1"/>
</dbReference>
<dbReference type="InterPro" id="IPR058792">
    <property type="entry name" value="Beta-barrel_RND_2"/>
</dbReference>
<evidence type="ECO:0000259" key="3">
    <source>
        <dbReference type="Pfam" id="PF25954"/>
    </source>
</evidence>
<reference evidence="4" key="1">
    <citation type="submission" date="2023-05" db="EMBL/GenBank/DDBJ databases">
        <title>Limnohabitans sp. strain HM2-2 Genome sequencing and assembly.</title>
        <authorList>
            <person name="Jung Y."/>
        </authorList>
    </citation>
    <scope>NUCLEOTIDE SEQUENCE</scope>
    <source>
        <strain evidence="4">HM2-2</strain>
    </source>
</reference>
<evidence type="ECO:0000256" key="1">
    <source>
        <dbReference type="ARBA" id="ARBA00009477"/>
    </source>
</evidence>
<comment type="similarity">
    <text evidence="1">Belongs to the membrane fusion protein (MFP) (TC 8.A.1) family.</text>
</comment>
<dbReference type="RefSeq" id="WP_283225191.1">
    <property type="nucleotide sequence ID" value="NZ_JASGBH010000010.1"/>
</dbReference>
<evidence type="ECO:0000313" key="5">
    <source>
        <dbReference type="Proteomes" id="UP001431902"/>
    </source>
</evidence>
<gene>
    <name evidence="4" type="ORF">QLQ16_13505</name>
</gene>
<sequence>MKKSTLWILSGVTLAVLVAGGARLMSQRKAATAAAPAVVVPTLELAKSDVFTVKTQALALGLPVSGALKASQSAFLKARVAGELVSLSVREGDTVQAGQVVARVDPVEYQARQRQAQQQADSAKAQVDIAQRQYDNNKALVDQGFISQTALITSQASLNGAKATHMAAVAALDVANKAMDDANLKAPFTGQIAQRLVPQGERVAIDARIVEIVNLSQLELEAALPANDAAQVRVGMKAQLQVEGLSQAVEARVLRINPSAQAGSRSVLVYLGVAGREGLRQGLFAEGALGTQTVQAMAVPLTSVRTDKPQPYVQVIDGQAVRHVGVKTGARTEVQGRAMVAVEGLTEGMQVLAASAGAVREGVQIKFTAAAQ</sequence>
<feature type="domain" description="Multidrug resistance protein MdtA-like barrel-sandwich hybrid" evidence="2">
    <location>
        <begin position="76"/>
        <end position="204"/>
    </location>
</feature>
<evidence type="ECO:0000259" key="2">
    <source>
        <dbReference type="Pfam" id="PF25917"/>
    </source>
</evidence>
<name>A0ABT6X9P0_9BURK</name>
<dbReference type="PANTHER" id="PTHR30469">
    <property type="entry name" value="MULTIDRUG RESISTANCE PROTEIN MDTA"/>
    <property type="match status" value="1"/>
</dbReference>
<dbReference type="InterPro" id="IPR058625">
    <property type="entry name" value="MdtA-like_BSH"/>
</dbReference>
<dbReference type="Gene3D" id="2.40.420.20">
    <property type="match status" value="1"/>
</dbReference>
<dbReference type="InterPro" id="IPR006143">
    <property type="entry name" value="RND_pump_MFP"/>
</dbReference>
<proteinExistence type="inferred from homology"/>